<evidence type="ECO:0000313" key="2">
    <source>
        <dbReference type="EMBL" id="THD73235.1"/>
    </source>
</evidence>
<evidence type="ECO:0000313" key="3">
    <source>
        <dbReference type="Proteomes" id="UP000306113"/>
    </source>
</evidence>
<sequence>MKKLTMTVLFALASTQAMAGSWETRCETKSVPYQETVKGGNAGEVIGGAVIGGVIGKVVTGKKGGAAVGAVIGGAVANEASRRTVTKYKDVETCSKVYIPSEIYDRVMLRETIQRLNGGERLNRELVKDVQYTIGVHADGVWGPQSVRAANAYLAGDTPATPVTPPATGDGSALYSLIVNNVVVINSYDLGAIDEIKQGLLRAGVTASIEVDTQ</sequence>
<keyword evidence="3" id="KW-1185">Reference proteome</keyword>
<dbReference type="EMBL" id="SSMD01000005">
    <property type="protein sequence ID" value="THD73235.1"/>
    <property type="molecule type" value="Genomic_DNA"/>
</dbReference>
<name>A0A4S3M8P5_9RHOB</name>
<feature type="chain" id="PRO_5020668493" description="17 kDa surface antigen" evidence="1">
    <location>
        <begin position="20"/>
        <end position="214"/>
    </location>
</feature>
<comment type="caution">
    <text evidence="2">The sequence shown here is derived from an EMBL/GenBank/DDBJ whole genome shotgun (WGS) entry which is preliminary data.</text>
</comment>
<dbReference type="RefSeq" id="WP_136339364.1">
    <property type="nucleotide sequence ID" value="NZ_SSMD01000005.1"/>
</dbReference>
<dbReference type="Proteomes" id="UP000306113">
    <property type="component" value="Unassembled WGS sequence"/>
</dbReference>
<dbReference type="OrthoDB" id="7857807at2"/>
<dbReference type="AlphaFoldDB" id="A0A4S3M8P5"/>
<evidence type="ECO:0008006" key="4">
    <source>
        <dbReference type="Google" id="ProtNLM"/>
    </source>
</evidence>
<evidence type="ECO:0000256" key="1">
    <source>
        <dbReference type="SAM" id="SignalP"/>
    </source>
</evidence>
<protein>
    <recommendedName>
        <fullName evidence="4">17 kDa surface antigen</fullName>
    </recommendedName>
</protein>
<keyword evidence="1" id="KW-0732">Signal</keyword>
<proteinExistence type="predicted"/>
<feature type="signal peptide" evidence="1">
    <location>
        <begin position="1"/>
        <end position="19"/>
    </location>
</feature>
<gene>
    <name evidence="2" type="ORF">E7681_11060</name>
</gene>
<accession>A0A4S3M8P5</accession>
<reference evidence="2 3" key="1">
    <citation type="submission" date="2019-04" db="EMBL/GenBank/DDBJ databases">
        <title>Draft genome sequence of Youngimonas vesicularis.</title>
        <authorList>
            <person name="Hameed A."/>
        </authorList>
    </citation>
    <scope>NUCLEOTIDE SEQUENCE [LARGE SCALE GENOMIC DNA]</scope>
    <source>
        <strain evidence="2 3">CC-AMW-E</strain>
    </source>
</reference>
<organism evidence="2 3">
    <name type="scientific">Thalassobius vesicularis</name>
    <dbReference type="NCBI Taxonomy" id="1294297"/>
    <lineage>
        <taxon>Bacteria</taxon>
        <taxon>Pseudomonadati</taxon>
        <taxon>Pseudomonadota</taxon>
        <taxon>Alphaproteobacteria</taxon>
        <taxon>Rhodobacterales</taxon>
        <taxon>Roseobacteraceae</taxon>
        <taxon>Thalassovita</taxon>
    </lineage>
</organism>